<proteinExistence type="predicted"/>
<evidence type="ECO:0000256" key="2">
    <source>
        <dbReference type="SAM" id="Phobius"/>
    </source>
</evidence>
<reference evidence="3 4" key="1">
    <citation type="submission" date="2024-01" db="EMBL/GenBank/DDBJ databases">
        <title>Genome assemblies of Stephania.</title>
        <authorList>
            <person name="Yang L."/>
        </authorList>
    </citation>
    <scope>NUCLEOTIDE SEQUENCE [LARGE SCALE GENOMIC DNA]</scope>
    <source>
        <strain evidence="3">YNDBR</strain>
        <tissue evidence="3">Leaf</tissue>
    </source>
</reference>
<organism evidence="3 4">
    <name type="scientific">Stephania yunnanensis</name>
    <dbReference type="NCBI Taxonomy" id="152371"/>
    <lineage>
        <taxon>Eukaryota</taxon>
        <taxon>Viridiplantae</taxon>
        <taxon>Streptophyta</taxon>
        <taxon>Embryophyta</taxon>
        <taxon>Tracheophyta</taxon>
        <taxon>Spermatophyta</taxon>
        <taxon>Magnoliopsida</taxon>
        <taxon>Ranunculales</taxon>
        <taxon>Menispermaceae</taxon>
        <taxon>Menispermoideae</taxon>
        <taxon>Cissampelideae</taxon>
        <taxon>Stephania</taxon>
    </lineage>
</organism>
<evidence type="ECO:0000256" key="1">
    <source>
        <dbReference type="SAM" id="MobiDB-lite"/>
    </source>
</evidence>
<keyword evidence="2" id="KW-0812">Transmembrane</keyword>
<keyword evidence="4" id="KW-1185">Reference proteome</keyword>
<comment type="caution">
    <text evidence="3">The sequence shown here is derived from an EMBL/GenBank/DDBJ whole genome shotgun (WGS) entry which is preliminary data.</text>
</comment>
<protein>
    <submittedName>
        <fullName evidence="3">Uncharacterized protein</fullName>
    </submittedName>
</protein>
<keyword evidence="2" id="KW-1133">Transmembrane helix</keyword>
<dbReference type="Proteomes" id="UP001420932">
    <property type="component" value="Unassembled WGS sequence"/>
</dbReference>
<feature type="transmembrane region" description="Helical" evidence="2">
    <location>
        <begin position="6"/>
        <end position="26"/>
    </location>
</feature>
<feature type="region of interest" description="Disordered" evidence="1">
    <location>
        <begin position="45"/>
        <end position="64"/>
    </location>
</feature>
<gene>
    <name evidence="3" type="ORF">Syun_025035</name>
</gene>
<evidence type="ECO:0000313" key="3">
    <source>
        <dbReference type="EMBL" id="KAK9097990.1"/>
    </source>
</evidence>
<accession>A0AAP0EQV8</accession>
<evidence type="ECO:0000313" key="4">
    <source>
        <dbReference type="Proteomes" id="UP001420932"/>
    </source>
</evidence>
<sequence>MNKEYIYIYIICYILILIDAGAGAGVPSNKSKGVASALSARKTIAKKTEQASRHQQPSLVNIGNKDHSIRTRDLHTNQTVQQPLNNGRPEMVKHMVHFNSCISSGPHRGVEYNKCPPSSEAAKPKSLLNNNLVCSPAK</sequence>
<dbReference type="AlphaFoldDB" id="A0AAP0EQV8"/>
<dbReference type="EMBL" id="JBBNAF010000011">
    <property type="protein sequence ID" value="KAK9097990.1"/>
    <property type="molecule type" value="Genomic_DNA"/>
</dbReference>
<name>A0AAP0EQV8_9MAGN</name>
<keyword evidence="2" id="KW-0472">Membrane</keyword>